<dbReference type="RefSeq" id="WP_342159613.1">
    <property type="nucleotide sequence ID" value="NZ_JBCDNA010000001.1"/>
</dbReference>
<reference evidence="1 2" key="1">
    <citation type="submission" date="2024-04" db="EMBL/GenBank/DDBJ databases">
        <title>whole genome sequencing of Lutimonas vermicola strain IMCC1616.</title>
        <authorList>
            <person name="Bae S.S."/>
        </authorList>
    </citation>
    <scope>NUCLEOTIDE SEQUENCE [LARGE SCALE GENOMIC DNA]</scope>
    <source>
        <strain evidence="1 2">IMCC1616</strain>
    </source>
</reference>
<proteinExistence type="predicted"/>
<accession>A0ABU9L3X6</accession>
<evidence type="ECO:0000313" key="1">
    <source>
        <dbReference type="EMBL" id="MEL4455725.1"/>
    </source>
</evidence>
<evidence type="ECO:0000313" key="2">
    <source>
        <dbReference type="Proteomes" id="UP001474120"/>
    </source>
</evidence>
<protein>
    <submittedName>
        <fullName evidence="1">ABC transporter ATPase</fullName>
    </submittedName>
</protein>
<gene>
    <name evidence="1" type="ORF">AABB81_07440</name>
</gene>
<dbReference type="Proteomes" id="UP001474120">
    <property type="component" value="Unassembled WGS sequence"/>
</dbReference>
<keyword evidence="2" id="KW-1185">Reference proteome</keyword>
<name>A0ABU9L3X6_9FLAO</name>
<comment type="caution">
    <text evidence="1">The sequence shown here is derived from an EMBL/GenBank/DDBJ whole genome shotgun (WGS) entry which is preliminary data.</text>
</comment>
<dbReference type="EMBL" id="JBCDNA010000001">
    <property type="protein sequence ID" value="MEL4455725.1"/>
    <property type="molecule type" value="Genomic_DNA"/>
</dbReference>
<organism evidence="1 2">
    <name type="scientific">Lutimonas vermicola</name>
    <dbReference type="NCBI Taxonomy" id="414288"/>
    <lineage>
        <taxon>Bacteria</taxon>
        <taxon>Pseudomonadati</taxon>
        <taxon>Bacteroidota</taxon>
        <taxon>Flavobacteriia</taxon>
        <taxon>Flavobacteriales</taxon>
        <taxon>Flavobacteriaceae</taxon>
        <taxon>Lutimonas</taxon>
    </lineage>
</organism>
<sequence>MFVPYDALTAEAKVMIYPGSRKFFPDELPEIEQRLKDFCENLNETEISFQIKYNRFLIFIISEQTPLDLDRHNSLVELVQELEQHYNLILLDKVNVCFKQGPYAQIKEIPDFKALIKNKGVSKKTIVFDHMINTKYEYENSWEVPAGESWLSHFF</sequence>